<protein>
    <submittedName>
        <fullName evidence="1">Uncharacterized protein</fullName>
    </submittedName>
</protein>
<sequence length="101" mass="11230">MSREIDHIHEVLRKLKRDAAEVVSAWYDPGSTQYELELAELLIANNLNQLLAMRVVALDVARTHQHQMAATTNGTARVGLSRTIAAAEALDRDLELVLARV</sequence>
<comment type="caution">
    <text evidence="1">The sequence shown here is derived from an EMBL/GenBank/DDBJ whole genome shotgun (WGS) entry which is preliminary data.</text>
</comment>
<evidence type="ECO:0000313" key="1">
    <source>
        <dbReference type="EMBL" id="KPC51898.1"/>
    </source>
</evidence>
<dbReference type="Proteomes" id="UP000037939">
    <property type="component" value="Unassembled WGS sequence"/>
</dbReference>
<accession>A0A0N0GMM2</accession>
<dbReference type="AlphaFoldDB" id="A0A0N0GMM2"/>
<proteinExistence type="predicted"/>
<keyword evidence="2" id="KW-1185">Reference proteome</keyword>
<reference evidence="1 2" key="1">
    <citation type="submission" date="2015-07" db="EMBL/GenBank/DDBJ databases">
        <title>Draft genome sequence of the Amantichitinum ursilacus IGB-41, a new chitin-degrading bacterium.</title>
        <authorList>
            <person name="Kirstahler P."/>
            <person name="Guenther M."/>
            <person name="Grumaz C."/>
            <person name="Rupp S."/>
            <person name="Zibek S."/>
            <person name="Sohn K."/>
        </authorList>
    </citation>
    <scope>NUCLEOTIDE SEQUENCE [LARGE SCALE GENOMIC DNA]</scope>
    <source>
        <strain evidence="1 2">IGB-41</strain>
    </source>
</reference>
<name>A0A0N0GMM2_9NEIS</name>
<gene>
    <name evidence="1" type="ORF">WG78_14985</name>
</gene>
<organism evidence="1 2">
    <name type="scientific">Amantichitinum ursilacus</name>
    <dbReference type="NCBI Taxonomy" id="857265"/>
    <lineage>
        <taxon>Bacteria</taxon>
        <taxon>Pseudomonadati</taxon>
        <taxon>Pseudomonadota</taxon>
        <taxon>Betaproteobacteria</taxon>
        <taxon>Neisseriales</taxon>
        <taxon>Chitinibacteraceae</taxon>
        <taxon>Amantichitinum</taxon>
    </lineage>
</organism>
<dbReference type="EMBL" id="LAQT01000012">
    <property type="protein sequence ID" value="KPC51898.1"/>
    <property type="molecule type" value="Genomic_DNA"/>
</dbReference>
<evidence type="ECO:0000313" key="2">
    <source>
        <dbReference type="Proteomes" id="UP000037939"/>
    </source>
</evidence>
<dbReference type="RefSeq" id="WP_053938636.1">
    <property type="nucleotide sequence ID" value="NZ_LAQT01000012.1"/>
</dbReference>